<dbReference type="RefSeq" id="WP_145142465.1">
    <property type="nucleotide sequence ID" value="NZ_VLKY01000008.1"/>
</dbReference>
<keyword evidence="1" id="KW-1133">Transmembrane helix</keyword>
<dbReference type="InterPro" id="IPR021550">
    <property type="entry name" value="DUF2897"/>
</dbReference>
<gene>
    <name evidence="2" type="ORF">IQ22_02661</name>
</gene>
<keyword evidence="1" id="KW-0812">Transmembrane</keyword>
<dbReference type="Proteomes" id="UP000316905">
    <property type="component" value="Unassembled WGS sequence"/>
</dbReference>
<evidence type="ECO:0000256" key="1">
    <source>
        <dbReference type="SAM" id="Phobius"/>
    </source>
</evidence>
<proteinExistence type="predicted"/>
<reference evidence="2 3" key="1">
    <citation type="journal article" date="2015" name="Stand. Genomic Sci.">
        <title>Genomic Encyclopedia of Bacterial and Archaeal Type Strains, Phase III: the genomes of soil and plant-associated and newly described type strains.</title>
        <authorList>
            <person name="Whitman W.B."/>
            <person name="Woyke T."/>
            <person name="Klenk H.P."/>
            <person name="Zhou Y."/>
            <person name="Lilburn T.G."/>
            <person name="Beck B.J."/>
            <person name="De Vos P."/>
            <person name="Vandamme P."/>
            <person name="Eisen J.A."/>
            <person name="Garrity G."/>
            <person name="Hugenholtz P."/>
            <person name="Kyrpides N.C."/>
        </authorList>
    </citation>
    <scope>NUCLEOTIDE SEQUENCE [LARGE SCALE GENOMIC DNA]</scope>
    <source>
        <strain evidence="2 3">CGMCC 1.6858</strain>
    </source>
</reference>
<protein>
    <recommendedName>
        <fullName evidence="4">DUF2897 family protein</fullName>
    </recommendedName>
</protein>
<dbReference type="OrthoDB" id="6184284at2"/>
<name>A0A562Q9J9_9PSED</name>
<keyword evidence="3" id="KW-1185">Reference proteome</keyword>
<dbReference type="Pfam" id="PF11446">
    <property type="entry name" value="DUF2897"/>
    <property type="match status" value="1"/>
</dbReference>
<accession>A0A562Q9J9</accession>
<comment type="caution">
    <text evidence="2">The sequence shown here is derived from an EMBL/GenBank/DDBJ whole genome shotgun (WGS) entry which is preliminary data.</text>
</comment>
<feature type="transmembrane region" description="Helical" evidence="1">
    <location>
        <begin position="6"/>
        <end position="23"/>
    </location>
</feature>
<evidence type="ECO:0008006" key="4">
    <source>
        <dbReference type="Google" id="ProtNLM"/>
    </source>
</evidence>
<organism evidence="2 3">
    <name type="scientific">Pseudomonas duriflava</name>
    <dbReference type="NCBI Taxonomy" id="459528"/>
    <lineage>
        <taxon>Bacteria</taxon>
        <taxon>Pseudomonadati</taxon>
        <taxon>Pseudomonadota</taxon>
        <taxon>Gammaproteobacteria</taxon>
        <taxon>Pseudomonadales</taxon>
        <taxon>Pseudomonadaceae</taxon>
        <taxon>Pseudomonas</taxon>
    </lineage>
</organism>
<sequence>MPWYAWLFLILAVGSIVGSLLMLRNTAHKVELTDEERARIHKRNAEMDTQDARDR</sequence>
<dbReference type="AlphaFoldDB" id="A0A562Q9J9"/>
<evidence type="ECO:0000313" key="3">
    <source>
        <dbReference type="Proteomes" id="UP000316905"/>
    </source>
</evidence>
<dbReference type="EMBL" id="VLKY01000008">
    <property type="protein sequence ID" value="TWI53445.1"/>
    <property type="molecule type" value="Genomic_DNA"/>
</dbReference>
<keyword evidence="1" id="KW-0472">Membrane</keyword>
<evidence type="ECO:0000313" key="2">
    <source>
        <dbReference type="EMBL" id="TWI53445.1"/>
    </source>
</evidence>